<dbReference type="InterPro" id="IPR045237">
    <property type="entry name" value="COPS7/eIF3m"/>
</dbReference>
<evidence type="ECO:0000259" key="4">
    <source>
        <dbReference type="PROSITE" id="PS50250"/>
    </source>
</evidence>
<keyword evidence="2" id="KW-0736">Signalosome</keyword>
<dbReference type="Pfam" id="PF01399">
    <property type="entry name" value="PCI"/>
    <property type="match status" value="1"/>
</dbReference>
<dbReference type="GO" id="GO:0008180">
    <property type="term" value="C:COP9 signalosome"/>
    <property type="evidence" value="ECO:0007669"/>
    <property type="project" value="UniProtKB-KW"/>
</dbReference>
<comment type="caution">
    <text evidence="5">The sequence shown here is derived from an EMBL/GenBank/DDBJ whole genome shotgun (WGS) entry which is preliminary data.</text>
</comment>
<keyword evidence="6" id="KW-1185">Reference proteome</keyword>
<dbReference type="PANTHER" id="PTHR15350:SF5">
    <property type="entry name" value="COP9 SIGNALOSOME COMPLEX SUBUNIT 7"/>
    <property type="match status" value="1"/>
</dbReference>
<dbReference type="SMART" id="SM00088">
    <property type="entry name" value="PINT"/>
    <property type="match status" value="1"/>
</dbReference>
<dbReference type="OMA" id="GTYKQFR"/>
<dbReference type="Proteomes" id="UP000751190">
    <property type="component" value="Unassembled WGS sequence"/>
</dbReference>
<evidence type="ECO:0000256" key="1">
    <source>
        <dbReference type="ARBA" id="ARBA00008482"/>
    </source>
</evidence>
<dbReference type="OrthoDB" id="10265275at2759"/>
<accession>A0A8J6C856</accession>
<dbReference type="PANTHER" id="PTHR15350">
    <property type="entry name" value="COP9 SIGNALOSOME COMPLEX SUBUNIT 7/DENDRITIC CELL PROTEIN GA17"/>
    <property type="match status" value="1"/>
</dbReference>
<dbReference type="EMBL" id="JAGTXO010000025">
    <property type="protein sequence ID" value="KAG8461616.1"/>
    <property type="molecule type" value="Genomic_DNA"/>
</dbReference>
<evidence type="ECO:0000256" key="3">
    <source>
        <dbReference type="SAM" id="MobiDB-lite"/>
    </source>
</evidence>
<evidence type="ECO:0000313" key="5">
    <source>
        <dbReference type="EMBL" id="KAG8461616.1"/>
    </source>
</evidence>
<comment type="similarity">
    <text evidence="1">Belongs to the CSN7/EIF3M family. CSN7 subfamily.</text>
</comment>
<dbReference type="InterPro" id="IPR000717">
    <property type="entry name" value="PCI_dom"/>
</dbReference>
<gene>
    <name evidence="5" type="ORF">KFE25_001220</name>
</gene>
<protein>
    <recommendedName>
        <fullName evidence="4">PCI domain-containing protein</fullName>
    </recommendedName>
</protein>
<evidence type="ECO:0000256" key="2">
    <source>
        <dbReference type="ARBA" id="ARBA00022790"/>
    </source>
</evidence>
<proteinExistence type="inferred from homology"/>
<feature type="region of interest" description="Disordered" evidence="3">
    <location>
        <begin position="255"/>
        <end position="278"/>
    </location>
</feature>
<feature type="domain" description="PCI" evidence="4">
    <location>
        <begin position="1"/>
        <end position="157"/>
    </location>
</feature>
<name>A0A8J6C856_DIALT</name>
<dbReference type="AlphaFoldDB" id="A0A8J6C856"/>
<dbReference type="PROSITE" id="PS50250">
    <property type="entry name" value="PCI"/>
    <property type="match status" value="1"/>
</dbReference>
<organism evidence="5 6">
    <name type="scientific">Diacronema lutheri</name>
    <name type="common">Unicellular marine alga</name>
    <name type="synonym">Monochrysis lutheri</name>
    <dbReference type="NCBI Taxonomy" id="2081491"/>
    <lineage>
        <taxon>Eukaryota</taxon>
        <taxon>Haptista</taxon>
        <taxon>Haptophyta</taxon>
        <taxon>Pavlovophyceae</taxon>
        <taxon>Pavlovales</taxon>
        <taxon>Pavlovaceae</taxon>
        <taxon>Diacronema</taxon>
    </lineage>
</organism>
<sequence length="278" mass="30281">MDVFDEGGAPELQQFVLLAQSARGAACAALIRQVLAHPKVFVFGELLAVRNVRELAGTEHTPALALLNTFAYGTWSDLAPAMAATLDLPMALKLKKLTVVSMCASEEVIAYDVLQKAAAIDSVRELEDLLISLIYEGLLRGKLDQRSKHIKVAHAIARDVHPDELPRLAAKLQAWRDTNTGLMAALEGQARAYKDEQSEQAARKAALQQRVAQQMEKLRHSAPHMDMGGSSVGAQDGYDLDEDLPMVLHGEGRRLGGRVLKGKHPPGGSGRRAHEDFR</sequence>
<evidence type="ECO:0000313" key="6">
    <source>
        <dbReference type="Proteomes" id="UP000751190"/>
    </source>
</evidence>
<dbReference type="Pfam" id="PF22061">
    <property type="entry name" value="CSN7_HB_subdom"/>
    <property type="match status" value="1"/>
</dbReference>
<reference evidence="5" key="1">
    <citation type="submission" date="2021-05" db="EMBL/GenBank/DDBJ databases">
        <title>The genome of the haptophyte Pavlova lutheri (Diacronema luteri, Pavlovales) - a model for lipid biosynthesis in eukaryotic algae.</title>
        <authorList>
            <person name="Hulatt C.J."/>
            <person name="Posewitz M.C."/>
        </authorList>
    </citation>
    <scope>NUCLEOTIDE SEQUENCE</scope>
    <source>
        <strain evidence="5">NIVA-4/92</strain>
    </source>
</reference>